<reference evidence="1" key="1">
    <citation type="journal article" date="2014" name="Front. Microbiol.">
        <title>High frequency of phylogenetically diverse reductive dehalogenase-homologous genes in deep subseafloor sedimentary metagenomes.</title>
        <authorList>
            <person name="Kawai M."/>
            <person name="Futagami T."/>
            <person name="Toyoda A."/>
            <person name="Takaki Y."/>
            <person name="Nishi S."/>
            <person name="Hori S."/>
            <person name="Arai W."/>
            <person name="Tsubouchi T."/>
            <person name="Morono Y."/>
            <person name="Uchiyama I."/>
            <person name="Ito T."/>
            <person name="Fujiyama A."/>
            <person name="Inagaki F."/>
            <person name="Takami H."/>
        </authorList>
    </citation>
    <scope>NUCLEOTIDE SEQUENCE</scope>
    <source>
        <strain evidence="1">Expedition CK06-06</strain>
    </source>
</reference>
<accession>X0VHQ4</accession>
<protein>
    <recommendedName>
        <fullName evidence="2">HEAT repeat domain-containing protein</fullName>
    </recommendedName>
</protein>
<feature type="non-terminal residue" evidence="1">
    <location>
        <position position="1"/>
    </location>
</feature>
<organism evidence="1">
    <name type="scientific">marine sediment metagenome</name>
    <dbReference type="NCBI Taxonomy" id="412755"/>
    <lineage>
        <taxon>unclassified sequences</taxon>
        <taxon>metagenomes</taxon>
        <taxon>ecological metagenomes</taxon>
    </lineage>
</organism>
<evidence type="ECO:0000313" key="1">
    <source>
        <dbReference type="EMBL" id="GAG11978.1"/>
    </source>
</evidence>
<proteinExistence type="predicted"/>
<name>X0VHQ4_9ZZZZ</name>
<evidence type="ECO:0008006" key="2">
    <source>
        <dbReference type="Google" id="ProtNLM"/>
    </source>
</evidence>
<comment type="caution">
    <text evidence="1">The sequence shown here is derived from an EMBL/GenBank/DDBJ whole genome shotgun (WGS) entry which is preliminary data.</text>
</comment>
<dbReference type="AlphaFoldDB" id="X0VHQ4"/>
<gene>
    <name evidence="1" type="ORF">S01H1_37386</name>
</gene>
<dbReference type="EMBL" id="BARS01023481">
    <property type="protein sequence ID" value="GAG11978.1"/>
    <property type="molecule type" value="Genomic_DNA"/>
</dbReference>
<sequence length="101" mass="11620">LDNILEKNLKRILIPIVETSKVEIQSINTQKLFGFTMPAESECISLILQSDDNWLKVCTLYLIATLRYNKFIDSVVKLTDAPDPMVKETAKYCLERIRISN</sequence>